<reference evidence="1 2" key="2">
    <citation type="submission" date="2020-07" db="EMBL/GenBank/DDBJ databases">
        <title>Genome assembly of wild tea tree DASZ reveals pedigree and selection history of tea varieties.</title>
        <authorList>
            <person name="Zhang W."/>
        </authorList>
    </citation>
    <scope>NUCLEOTIDE SEQUENCE [LARGE SCALE GENOMIC DNA]</scope>
    <source>
        <strain evidence="2">cv. G240</strain>
        <tissue evidence="1">Leaf</tissue>
    </source>
</reference>
<dbReference type="Pfam" id="PF04578">
    <property type="entry name" value="DUF594"/>
    <property type="match status" value="1"/>
</dbReference>
<evidence type="ECO:0000313" key="2">
    <source>
        <dbReference type="Proteomes" id="UP000593564"/>
    </source>
</evidence>
<sequence length="65" mass="7221">MLLQKYAQEKLERSNSVILHGCKLASQLSNRGNRWEIIGAVWVEMLCHAASQCSGSRAGPEFSET</sequence>
<name>A0A7J7HN89_CAMSI</name>
<organism evidence="1 2">
    <name type="scientific">Camellia sinensis</name>
    <name type="common">Tea plant</name>
    <name type="synonym">Thea sinensis</name>
    <dbReference type="NCBI Taxonomy" id="4442"/>
    <lineage>
        <taxon>Eukaryota</taxon>
        <taxon>Viridiplantae</taxon>
        <taxon>Streptophyta</taxon>
        <taxon>Embryophyta</taxon>
        <taxon>Tracheophyta</taxon>
        <taxon>Spermatophyta</taxon>
        <taxon>Magnoliopsida</taxon>
        <taxon>eudicotyledons</taxon>
        <taxon>Gunneridae</taxon>
        <taxon>Pentapetalae</taxon>
        <taxon>asterids</taxon>
        <taxon>Ericales</taxon>
        <taxon>Theaceae</taxon>
        <taxon>Camellia</taxon>
    </lineage>
</organism>
<dbReference type="EMBL" id="JACBKZ010000003">
    <property type="protein sequence ID" value="KAF5953436.1"/>
    <property type="molecule type" value="Genomic_DNA"/>
</dbReference>
<protein>
    <submittedName>
        <fullName evidence="1">Uncharacterized protein</fullName>
    </submittedName>
</protein>
<dbReference type="Proteomes" id="UP000593564">
    <property type="component" value="Unassembled WGS sequence"/>
</dbReference>
<accession>A0A7J7HN89</accession>
<dbReference type="InterPro" id="IPR007658">
    <property type="entry name" value="DUF594"/>
</dbReference>
<comment type="caution">
    <text evidence="1">The sequence shown here is derived from an EMBL/GenBank/DDBJ whole genome shotgun (WGS) entry which is preliminary data.</text>
</comment>
<proteinExistence type="predicted"/>
<dbReference type="AlphaFoldDB" id="A0A7J7HN89"/>
<reference evidence="2" key="1">
    <citation type="journal article" date="2020" name="Nat. Commun.">
        <title>Genome assembly of wild tea tree DASZ reveals pedigree and selection history of tea varieties.</title>
        <authorList>
            <person name="Zhang W."/>
            <person name="Zhang Y."/>
            <person name="Qiu H."/>
            <person name="Guo Y."/>
            <person name="Wan H."/>
            <person name="Zhang X."/>
            <person name="Scossa F."/>
            <person name="Alseekh S."/>
            <person name="Zhang Q."/>
            <person name="Wang P."/>
            <person name="Xu L."/>
            <person name="Schmidt M.H."/>
            <person name="Jia X."/>
            <person name="Li D."/>
            <person name="Zhu A."/>
            <person name="Guo F."/>
            <person name="Chen W."/>
            <person name="Ni D."/>
            <person name="Usadel B."/>
            <person name="Fernie A.R."/>
            <person name="Wen W."/>
        </authorList>
    </citation>
    <scope>NUCLEOTIDE SEQUENCE [LARGE SCALE GENOMIC DNA]</scope>
    <source>
        <strain evidence="2">cv. G240</strain>
    </source>
</reference>
<gene>
    <name evidence="1" type="ORF">HYC85_006292</name>
</gene>
<keyword evidence="2" id="KW-1185">Reference proteome</keyword>
<evidence type="ECO:0000313" key="1">
    <source>
        <dbReference type="EMBL" id="KAF5953436.1"/>
    </source>
</evidence>